<comment type="similarity">
    <text evidence="2 8">Belongs to the pantothenate synthetase family.</text>
</comment>
<dbReference type="InterPro" id="IPR004821">
    <property type="entry name" value="Cyt_trans-like"/>
</dbReference>
<feature type="binding site" evidence="8">
    <location>
        <position position="180"/>
    </location>
    <ligand>
        <name>ATP</name>
        <dbReference type="ChEBI" id="CHEBI:30616"/>
    </ligand>
</feature>
<feature type="active site" description="Proton donor" evidence="8">
    <location>
        <position position="40"/>
    </location>
</feature>
<dbReference type="GO" id="GO:0015940">
    <property type="term" value="P:pantothenate biosynthetic process"/>
    <property type="evidence" value="ECO:0007669"/>
    <property type="project" value="UniProtKB-UniRule"/>
</dbReference>
<feature type="binding site" evidence="8">
    <location>
        <position position="64"/>
    </location>
    <ligand>
        <name>(R)-pantoate</name>
        <dbReference type="ChEBI" id="CHEBI:15980"/>
    </ligand>
</feature>
<feature type="binding site" evidence="8">
    <location>
        <position position="64"/>
    </location>
    <ligand>
        <name>beta-alanine</name>
        <dbReference type="ChEBI" id="CHEBI:57966"/>
    </ligand>
</feature>
<comment type="miscellaneous">
    <text evidence="8">The reaction proceeds by a bi uni uni bi ping pong mechanism.</text>
</comment>
<dbReference type="STRING" id="560819.SAMN05428998_101615"/>
<dbReference type="NCBIfam" id="TIGR00018">
    <property type="entry name" value="panC"/>
    <property type="match status" value="1"/>
</dbReference>
<dbReference type="Proteomes" id="UP000192917">
    <property type="component" value="Unassembled WGS sequence"/>
</dbReference>
<dbReference type="Gene3D" id="3.30.1300.10">
    <property type="entry name" value="Pantoate-beta-alanine ligase, C-terminal domain"/>
    <property type="match status" value="1"/>
</dbReference>
<dbReference type="AlphaFoldDB" id="A0A1Y6BA91"/>
<dbReference type="NCBIfam" id="TIGR00125">
    <property type="entry name" value="cyt_tran_rel"/>
    <property type="match status" value="1"/>
</dbReference>
<dbReference type="PANTHER" id="PTHR21299">
    <property type="entry name" value="CYTIDYLATE KINASE/PANTOATE-BETA-ALANINE LIGASE"/>
    <property type="match status" value="1"/>
</dbReference>
<dbReference type="InterPro" id="IPR042176">
    <property type="entry name" value="Pantoate_ligase_C"/>
</dbReference>
<comment type="pathway">
    <text evidence="1 8">Cofactor biosynthesis; (R)-pantothenate biosynthesis; (R)-pantothenate from (R)-pantoate and beta-alanine: step 1/1.</text>
</comment>
<dbReference type="InterPro" id="IPR014729">
    <property type="entry name" value="Rossmann-like_a/b/a_fold"/>
</dbReference>
<organism evidence="9 10">
    <name type="scientific">Tistlia consotensis USBA 355</name>
    <dbReference type="NCBI Taxonomy" id="560819"/>
    <lineage>
        <taxon>Bacteria</taxon>
        <taxon>Pseudomonadati</taxon>
        <taxon>Pseudomonadota</taxon>
        <taxon>Alphaproteobacteria</taxon>
        <taxon>Rhodospirillales</taxon>
        <taxon>Rhodovibrionaceae</taxon>
        <taxon>Tistlia</taxon>
    </lineage>
</organism>
<feature type="binding site" evidence="8">
    <location>
        <begin position="188"/>
        <end position="191"/>
    </location>
    <ligand>
        <name>ATP</name>
        <dbReference type="ChEBI" id="CHEBI:30616"/>
    </ligand>
</feature>
<dbReference type="EC" id="6.3.2.1" evidence="8"/>
<dbReference type="GO" id="GO:0005524">
    <property type="term" value="F:ATP binding"/>
    <property type="evidence" value="ECO:0007669"/>
    <property type="project" value="UniProtKB-KW"/>
</dbReference>
<dbReference type="CDD" id="cd00560">
    <property type="entry name" value="PanC"/>
    <property type="match status" value="1"/>
</dbReference>
<reference evidence="9 10" key="1">
    <citation type="submission" date="2017-04" db="EMBL/GenBank/DDBJ databases">
        <authorList>
            <person name="Afonso C.L."/>
            <person name="Miller P.J."/>
            <person name="Scott M.A."/>
            <person name="Spackman E."/>
            <person name="Goraichik I."/>
            <person name="Dimitrov K.M."/>
            <person name="Suarez D.L."/>
            <person name="Swayne D.E."/>
        </authorList>
    </citation>
    <scope>NUCLEOTIDE SEQUENCE [LARGE SCALE GENOMIC DNA]</scope>
    <source>
        <strain evidence="9 10">USBA 355</strain>
    </source>
</reference>
<gene>
    <name evidence="8" type="primary">panC</name>
    <name evidence="9" type="ORF">SAMN05428998_101615</name>
</gene>
<keyword evidence="3 8" id="KW-0436">Ligase</keyword>
<evidence type="ECO:0000256" key="7">
    <source>
        <dbReference type="ARBA" id="ARBA00048258"/>
    </source>
</evidence>
<dbReference type="HAMAP" id="MF_00158">
    <property type="entry name" value="PanC"/>
    <property type="match status" value="1"/>
</dbReference>
<evidence type="ECO:0000256" key="4">
    <source>
        <dbReference type="ARBA" id="ARBA00022655"/>
    </source>
</evidence>
<evidence type="ECO:0000256" key="2">
    <source>
        <dbReference type="ARBA" id="ARBA00009256"/>
    </source>
</evidence>
<evidence type="ECO:0000256" key="1">
    <source>
        <dbReference type="ARBA" id="ARBA00004990"/>
    </source>
</evidence>
<proteinExistence type="inferred from homology"/>
<dbReference type="GO" id="GO:0005829">
    <property type="term" value="C:cytosol"/>
    <property type="evidence" value="ECO:0007669"/>
    <property type="project" value="TreeGrafter"/>
</dbReference>
<comment type="function">
    <text evidence="8">Catalyzes the condensation of pantoate with beta-alanine in an ATP-dependent reaction via a pantoyl-adenylate intermediate.</text>
</comment>
<evidence type="ECO:0000313" key="10">
    <source>
        <dbReference type="Proteomes" id="UP000192917"/>
    </source>
</evidence>
<keyword evidence="8" id="KW-0963">Cytoplasm</keyword>
<sequence length="285" mass="30876">MSGLAIARDVAALRGQVAGWRRAGETVGLVPTMGALHEGHLTLVRRAKERCDRAVATIFVNPKQFDRKEDLESYPRSEAEDVRLLESVGCDLLFAPLDVAVIYPPGFVTRVSVAGLSACLDGLHRPGHFDGVTTVVSKLLLQALPDVAFFGEKDFQQQTIVRRMARDLDIPVEIAAVPTVREADGLAMSSRNRLLTPEQRALAPLLARVLNETAEAIAVDPTAEAAPFIAQARLRLGRGGFDKIDYVELRAADDLGELASLERPGRLLAAAWLGRTRLIDNVAVG</sequence>
<accession>A0A1Y6BA91</accession>
<name>A0A1Y6BA91_9PROT</name>
<dbReference type="GO" id="GO:0004592">
    <property type="term" value="F:pantoate-beta-alanine ligase activity"/>
    <property type="evidence" value="ECO:0007669"/>
    <property type="project" value="UniProtKB-UniRule"/>
</dbReference>
<feature type="binding site" evidence="8">
    <location>
        <position position="157"/>
    </location>
    <ligand>
        <name>(R)-pantoate</name>
        <dbReference type="ChEBI" id="CHEBI:15980"/>
    </ligand>
</feature>
<dbReference type="RefSeq" id="WP_235017019.1">
    <property type="nucleotide sequence ID" value="NZ_FWZX01000001.1"/>
</dbReference>
<comment type="catalytic activity">
    <reaction evidence="7 8">
        <text>(R)-pantoate + beta-alanine + ATP = (R)-pantothenate + AMP + diphosphate + H(+)</text>
        <dbReference type="Rhea" id="RHEA:10912"/>
        <dbReference type="ChEBI" id="CHEBI:15378"/>
        <dbReference type="ChEBI" id="CHEBI:15980"/>
        <dbReference type="ChEBI" id="CHEBI:29032"/>
        <dbReference type="ChEBI" id="CHEBI:30616"/>
        <dbReference type="ChEBI" id="CHEBI:33019"/>
        <dbReference type="ChEBI" id="CHEBI:57966"/>
        <dbReference type="ChEBI" id="CHEBI:456215"/>
        <dbReference type="EC" id="6.3.2.1"/>
    </reaction>
</comment>
<evidence type="ECO:0000256" key="5">
    <source>
        <dbReference type="ARBA" id="ARBA00022741"/>
    </source>
</evidence>
<comment type="subcellular location">
    <subcellularLocation>
        <location evidence="8">Cytoplasm</location>
    </subcellularLocation>
</comment>
<feature type="binding site" evidence="8">
    <location>
        <begin position="151"/>
        <end position="154"/>
    </location>
    <ligand>
        <name>ATP</name>
        <dbReference type="ChEBI" id="CHEBI:30616"/>
    </ligand>
</feature>
<dbReference type="Gene3D" id="3.40.50.620">
    <property type="entry name" value="HUPs"/>
    <property type="match status" value="1"/>
</dbReference>
<protein>
    <recommendedName>
        <fullName evidence="8">Pantothenate synthetase</fullName>
        <shortName evidence="8">PS</shortName>
        <ecNumber evidence="8">6.3.2.1</ecNumber>
    </recommendedName>
    <alternativeName>
        <fullName evidence="8">Pantoate--beta-alanine ligase</fullName>
    </alternativeName>
    <alternativeName>
        <fullName evidence="8">Pantoate-activating enzyme</fullName>
    </alternativeName>
</protein>
<dbReference type="SUPFAM" id="SSF52374">
    <property type="entry name" value="Nucleotidylyl transferase"/>
    <property type="match status" value="1"/>
</dbReference>
<dbReference type="InterPro" id="IPR003721">
    <property type="entry name" value="Pantoate_ligase"/>
</dbReference>
<keyword evidence="10" id="KW-1185">Reference proteome</keyword>
<evidence type="ECO:0000313" key="9">
    <source>
        <dbReference type="EMBL" id="SME93843.1"/>
    </source>
</evidence>
<evidence type="ECO:0000256" key="8">
    <source>
        <dbReference type="HAMAP-Rule" id="MF_00158"/>
    </source>
</evidence>
<keyword evidence="5 8" id="KW-0547">Nucleotide-binding</keyword>
<keyword evidence="6 8" id="KW-0067">ATP-binding</keyword>
<dbReference type="EMBL" id="FWZX01000001">
    <property type="protein sequence ID" value="SME93843.1"/>
    <property type="molecule type" value="Genomic_DNA"/>
</dbReference>
<dbReference type="Pfam" id="PF02569">
    <property type="entry name" value="Pantoate_ligase"/>
    <property type="match status" value="1"/>
</dbReference>
<dbReference type="UniPathway" id="UPA00028">
    <property type="reaction ID" value="UER00005"/>
</dbReference>
<evidence type="ECO:0000256" key="3">
    <source>
        <dbReference type="ARBA" id="ARBA00022598"/>
    </source>
</evidence>
<keyword evidence="4 8" id="KW-0566">Pantothenate biosynthesis</keyword>
<feature type="binding site" evidence="8">
    <location>
        <begin position="33"/>
        <end position="40"/>
    </location>
    <ligand>
        <name>ATP</name>
        <dbReference type="ChEBI" id="CHEBI:30616"/>
    </ligand>
</feature>
<evidence type="ECO:0000256" key="6">
    <source>
        <dbReference type="ARBA" id="ARBA00022840"/>
    </source>
</evidence>
<comment type="subunit">
    <text evidence="8">Homodimer.</text>
</comment>
<dbReference type="PANTHER" id="PTHR21299:SF1">
    <property type="entry name" value="PANTOATE--BETA-ALANINE LIGASE"/>
    <property type="match status" value="1"/>
</dbReference>